<sequence length="130" mass="14525">LLEWNVRPDIACEVIQGLSYLQDNDIVHRDIKSSNVLLDEEFHAKLSDFGFAMVIRPGNPPQLRMREGTIGYCPPETDVGFKTDVYSFGVLLLELVTGQTAYEVNRAPGRELAKWVCAHLESQSSSEASL</sequence>
<dbReference type="InterPro" id="IPR008271">
    <property type="entry name" value="Ser/Thr_kinase_AS"/>
</dbReference>
<proteinExistence type="predicted"/>
<dbReference type="InterPro" id="IPR000719">
    <property type="entry name" value="Prot_kinase_dom"/>
</dbReference>
<dbReference type="PROSITE" id="PS00108">
    <property type="entry name" value="PROTEIN_KINASE_ST"/>
    <property type="match status" value="1"/>
</dbReference>
<protein>
    <recommendedName>
        <fullName evidence="3">Protein kinase domain-containing protein</fullName>
    </recommendedName>
</protein>
<dbReference type="GO" id="GO:0004672">
    <property type="term" value="F:protein kinase activity"/>
    <property type="evidence" value="ECO:0007669"/>
    <property type="project" value="InterPro"/>
</dbReference>
<evidence type="ECO:0000313" key="4">
    <source>
        <dbReference type="EMBL" id="CAI0400218.1"/>
    </source>
</evidence>
<dbReference type="Proteomes" id="UP001154282">
    <property type="component" value="Unassembled WGS sequence"/>
</dbReference>
<dbReference type="SUPFAM" id="SSF56112">
    <property type="entry name" value="Protein kinase-like (PK-like)"/>
    <property type="match status" value="1"/>
</dbReference>
<dbReference type="Gene3D" id="1.10.510.10">
    <property type="entry name" value="Transferase(Phosphotransferase) domain 1"/>
    <property type="match status" value="1"/>
</dbReference>
<feature type="domain" description="Protein kinase" evidence="3">
    <location>
        <begin position="1"/>
        <end position="130"/>
    </location>
</feature>
<keyword evidence="2" id="KW-0067">ATP-binding</keyword>
<dbReference type="SMART" id="SM00220">
    <property type="entry name" value="S_TKc"/>
    <property type="match status" value="1"/>
</dbReference>
<keyword evidence="1" id="KW-0547">Nucleotide-binding</keyword>
<name>A0AAV0IRV5_9ROSI</name>
<feature type="non-terminal residue" evidence="4">
    <location>
        <position position="1"/>
    </location>
</feature>
<evidence type="ECO:0000256" key="2">
    <source>
        <dbReference type="ARBA" id="ARBA00022840"/>
    </source>
</evidence>
<dbReference type="GO" id="GO:0005886">
    <property type="term" value="C:plasma membrane"/>
    <property type="evidence" value="ECO:0007669"/>
    <property type="project" value="TreeGrafter"/>
</dbReference>
<evidence type="ECO:0000259" key="3">
    <source>
        <dbReference type="PROSITE" id="PS50011"/>
    </source>
</evidence>
<dbReference type="Pfam" id="PF00069">
    <property type="entry name" value="Pkinase"/>
    <property type="match status" value="1"/>
</dbReference>
<reference evidence="4" key="1">
    <citation type="submission" date="2022-08" db="EMBL/GenBank/DDBJ databases">
        <authorList>
            <person name="Gutierrez-Valencia J."/>
        </authorList>
    </citation>
    <scope>NUCLEOTIDE SEQUENCE</scope>
</reference>
<dbReference type="EMBL" id="CAMGYJ010000004">
    <property type="protein sequence ID" value="CAI0400218.1"/>
    <property type="molecule type" value="Genomic_DNA"/>
</dbReference>
<dbReference type="PANTHER" id="PTHR27001:SF931">
    <property type="entry name" value="OS11G0664100 PROTEIN"/>
    <property type="match status" value="1"/>
</dbReference>
<dbReference type="AlphaFoldDB" id="A0AAV0IRV5"/>
<accession>A0AAV0IRV5</accession>
<keyword evidence="5" id="KW-1185">Reference proteome</keyword>
<dbReference type="InterPro" id="IPR011009">
    <property type="entry name" value="Kinase-like_dom_sf"/>
</dbReference>
<comment type="caution">
    <text evidence="4">The sequence shown here is derived from an EMBL/GenBank/DDBJ whole genome shotgun (WGS) entry which is preliminary data.</text>
</comment>
<dbReference type="PROSITE" id="PS50011">
    <property type="entry name" value="PROTEIN_KINASE_DOM"/>
    <property type="match status" value="1"/>
</dbReference>
<gene>
    <name evidence="4" type="ORF">LITE_LOCUS10665</name>
</gene>
<evidence type="ECO:0000256" key="1">
    <source>
        <dbReference type="ARBA" id="ARBA00022741"/>
    </source>
</evidence>
<dbReference type="PANTHER" id="PTHR27001">
    <property type="entry name" value="OS01G0253100 PROTEIN"/>
    <property type="match status" value="1"/>
</dbReference>
<organism evidence="4 5">
    <name type="scientific">Linum tenue</name>
    <dbReference type="NCBI Taxonomy" id="586396"/>
    <lineage>
        <taxon>Eukaryota</taxon>
        <taxon>Viridiplantae</taxon>
        <taxon>Streptophyta</taxon>
        <taxon>Embryophyta</taxon>
        <taxon>Tracheophyta</taxon>
        <taxon>Spermatophyta</taxon>
        <taxon>Magnoliopsida</taxon>
        <taxon>eudicotyledons</taxon>
        <taxon>Gunneridae</taxon>
        <taxon>Pentapetalae</taxon>
        <taxon>rosids</taxon>
        <taxon>fabids</taxon>
        <taxon>Malpighiales</taxon>
        <taxon>Linaceae</taxon>
        <taxon>Linum</taxon>
    </lineage>
</organism>
<evidence type="ECO:0000313" key="5">
    <source>
        <dbReference type="Proteomes" id="UP001154282"/>
    </source>
</evidence>
<dbReference type="GO" id="GO:0005524">
    <property type="term" value="F:ATP binding"/>
    <property type="evidence" value="ECO:0007669"/>
    <property type="project" value="UniProtKB-KW"/>
</dbReference>